<dbReference type="InterPro" id="IPR011042">
    <property type="entry name" value="6-blade_b-propeller_TolB-like"/>
</dbReference>
<keyword evidence="5" id="KW-1185">Reference proteome</keyword>
<evidence type="ECO:0000256" key="3">
    <source>
        <dbReference type="SAM" id="SignalP"/>
    </source>
</evidence>
<dbReference type="CDD" id="cd14962">
    <property type="entry name" value="NHL_like_6"/>
    <property type="match status" value="1"/>
</dbReference>
<dbReference type="RefSeq" id="WP_012646520.1">
    <property type="nucleotide sequence ID" value="NC_011979.1"/>
</dbReference>
<dbReference type="OrthoDB" id="5480974at2"/>
<dbReference type="PANTHER" id="PTHR24104:SF25">
    <property type="entry name" value="PROTEIN LIN-41"/>
    <property type="match status" value="1"/>
</dbReference>
<dbReference type="InterPro" id="IPR050952">
    <property type="entry name" value="TRIM-NHL_E3_ligases"/>
</dbReference>
<dbReference type="EMBL" id="CP001390">
    <property type="protein sequence ID" value="ACM19791.1"/>
    <property type="molecule type" value="Genomic_DNA"/>
</dbReference>
<reference evidence="4 5" key="1">
    <citation type="submission" date="2009-01" db="EMBL/GenBank/DDBJ databases">
        <title>Complete sequence of Geobacter sp. FRC-32.</title>
        <authorList>
            <consortium name="US DOE Joint Genome Institute"/>
            <person name="Lucas S."/>
            <person name="Copeland A."/>
            <person name="Lapidus A."/>
            <person name="Glavina del Rio T."/>
            <person name="Dalin E."/>
            <person name="Tice H."/>
            <person name="Bruce D."/>
            <person name="Goodwin L."/>
            <person name="Pitluck S."/>
            <person name="Saunders E."/>
            <person name="Brettin T."/>
            <person name="Detter J.C."/>
            <person name="Han C."/>
            <person name="Larimer F."/>
            <person name="Land M."/>
            <person name="Hauser L."/>
            <person name="Kyrpides N."/>
            <person name="Ovchinnikova G."/>
            <person name="Kostka J."/>
            <person name="Richardson P."/>
        </authorList>
    </citation>
    <scope>NUCLEOTIDE SEQUENCE [LARGE SCALE GENOMIC DNA]</scope>
    <source>
        <strain evidence="5">DSM 22248 / JCM 15807 / FRC-32</strain>
    </source>
</reference>
<evidence type="ECO:0000256" key="2">
    <source>
        <dbReference type="PROSITE-ProRule" id="PRU00504"/>
    </source>
</evidence>
<evidence type="ECO:0000256" key="1">
    <source>
        <dbReference type="ARBA" id="ARBA00022737"/>
    </source>
</evidence>
<dbReference type="KEGG" id="geo:Geob_1431"/>
<keyword evidence="1" id="KW-0677">Repeat</keyword>
<feature type="repeat" description="NHL" evidence="2">
    <location>
        <begin position="128"/>
        <end position="155"/>
    </location>
</feature>
<dbReference type="eggNOG" id="COG3391">
    <property type="taxonomic scope" value="Bacteria"/>
</dbReference>
<feature type="signal peptide" evidence="3">
    <location>
        <begin position="1"/>
        <end position="21"/>
    </location>
</feature>
<protein>
    <submittedName>
        <fullName evidence="4">NHL repeat domain lipoprotein</fullName>
    </submittedName>
</protein>
<accession>B9M536</accession>
<proteinExistence type="predicted"/>
<dbReference type="PANTHER" id="PTHR24104">
    <property type="entry name" value="E3 UBIQUITIN-PROTEIN LIGASE NHLRC1-RELATED"/>
    <property type="match status" value="1"/>
</dbReference>
<sequence length="365" mass="40464">MKSVKAVVVVLLYLSISSIIAGCASAPVVKNRVFWPPLPDDPKIEWLGAYRTENDLPKTGSQKFFKNIIGEEEQIRFNRAMGIASDGSGKVYITDPSEMQVVVYDFNKNKVHVFAEKDKELQSMMKEPMGIAVDNNANIYVSDASAKKVFVFNRDEKLINTINLTQDTKRPFGIAIDNDRKRLVVADPVVHNLEVYDLNGKHMKTIGKLGSGPGEFYGPTWVTVLRNGNIAVSESRNCRLQLLDPEGKSLQIMGQRGDRPGELQMPKGIAADSENHLYSVDGRANAINVFSETGEYLLTVGGGYSAERKIAPGGFLLPIGIFIDQKDTIYVVDQMNLRFQIFQYMNDKYKKENPVAAGSSSSVAK</sequence>
<dbReference type="InterPro" id="IPR001258">
    <property type="entry name" value="NHL_repeat"/>
</dbReference>
<dbReference type="GO" id="GO:0008270">
    <property type="term" value="F:zinc ion binding"/>
    <property type="evidence" value="ECO:0007669"/>
    <property type="project" value="UniProtKB-KW"/>
</dbReference>
<gene>
    <name evidence="4" type="ordered locus">Geob_1431</name>
</gene>
<dbReference type="STRING" id="316067.Geob_1431"/>
<keyword evidence="4" id="KW-0449">Lipoprotein</keyword>
<feature type="chain" id="PRO_5002888755" evidence="3">
    <location>
        <begin position="22"/>
        <end position="365"/>
    </location>
</feature>
<dbReference type="AlphaFoldDB" id="B9M536"/>
<organism evidence="4 5">
    <name type="scientific">Geotalea daltonii (strain DSM 22248 / JCM 15807 / FRC-32)</name>
    <name type="common">Geobacter daltonii</name>
    <dbReference type="NCBI Taxonomy" id="316067"/>
    <lineage>
        <taxon>Bacteria</taxon>
        <taxon>Pseudomonadati</taxon>
        <taxon>Thermodesulfobacteriota</taxon>
        <taxon>Desulfuromonadia</taxon>
        <taxon>Geobacterales</taxon>
        <taxon>Geobacteraceae</taxon>
        <taxon>Geotalea</taxon>
    </lineage>
</organism>
<keyword evidence="3" id="KW-0732">Signal</keyword>
<dbReference type="SUPFAM" id="SSF101898">
    <property type="entry name" value="NHL repeat"/>
    <property type="match status" value="1"/>
</dbReference>
<name>B9M536_GEODF</name>
<dbReference type="PROSITE" id="PS51125">
    <property type="entry name" value="NHL"/>
    <property type="match status" value="3"/>
</dbReference>
<feature type="repeat" description="NHL" evidence="2">
    <location>
        <begin position="250"/>
        <end position="293"/>
    </location>
</feature>
<evidence type="ECO:0000313" key="5">
    <source>
        <dbReference type="Proteomes" id="UP000007721"/>
    </source>
</evidence>
<dbReference type="HOGENOM" id="CLU_008645_8_0_7"/>
<dbReference type="Gene3D" id="2.120.10.30">
    <property type="entry name" value="TolB, C-terminal domain"/>
    <property type="match status" value="2"/>
</dbReference>
<dbReference type="Proteomes" id="UP000007721">
    <property type="component" value="Chromosome"/>
</dbReference>
<evidence type="ECO:0000313" key="4">
    <source>
        <dbReference type="EMBL" id="ACM19791.1"/>
    </source>
</evidence>
<dbReference type="PROSITE" id="PS51257">
    <property type="entry name" value="PROKAR_LIPOPROTEIN"/>
    <property type="match status" value="1"/>
</dbReference>
<feature type="repeat" description="NHL" evidence="2">
    <location>
        <begin position="203"/>
        <end position="246"/>
    </location>
</feature>